<proteinExistence type="predicted"/>
<sequence>MAKHFLGRLLSLSITNGSSSWDSGGILVLGKVLTDKAIGILIKPSFP</sequence>
<reference evidence="1" key="1">
    <citation type="submission" date="2019-02" db="EMBL/GenBank/DDBJ databases">
        <authorList>
            <person name="Gruber-Vodicka R. H."/>
            <person name="Seah K. B. B."/>
        </authorList>
    </citation>
    <scope>NUCLEOTIDE SEQUENCE</scope>
    <source>
        <strain evidence="1">BECK_BZ125</strain>
    </source>
</reference>
<protein>
    <submittedName>
        <fullName evidence="1">Uncharacterized protein</fullName>
    </submittedName>
</protein>
<gene>
    <name evidence="1" type="ORF">BECKTC1821E_GA0114239_102630</name>
</gene>
<dbReference type="AlphaFoldDB" id="A0A450YPT2"/>
<name>A0A450YPT2_9GAMM</name>
<accession>A0A450YPT2</accession>
<dbReference type="EMBL" id="CAADFT010000026">
    <property type="protein sequence ID" value="VFK43525.1"/>
    <property type="molecule type" value="Genomic_DNA"/>
</dbReference>
<evidence type="ECO:0000313" key="1">
    <source>
        <dbReference type="EMBL" id="VFK43525.1"/>
    </source>
</evidence>
<organism evidence="1">
    <name type="scientific">Candidatus Kentrum sp. TC</name>
    <dbReference type="NCBI Taxonomy" id="2126339"/>
    <lineage>
        <taxon>Bacteria</taxon>
        <taxon>Pseudomonadati</taxon>
        <taxon>Pseudomonadota</taxon>
        <taxon>Gammaproteobacteria</taxon>
        <taxon>Candidatus Kentrum</taxon>
    </lineage>
</organism>